<dbReference type="RefSeq" id="WP_252472626.1">
    <property type="nucleotide sequence ID" value="NZ_JALBWM010000185.1"/>
</dbReference>
<comment type="caution">
    <text evidence="1">The sequence shown here is derived from an EMBL/GenBank/DDBJ whole genome shotgun (WGS) entry which is preliminary data.</text>
</comment>
<reference evidence="1" key="1">
    <citation type="journal article" date="2022" name="Arch. Microbiol.">
        <title>Microbulbifer okhotskensis sp. nov., isolated from a deep bottom sediment of the Okhotsk Sea.</title>
        <authorList>
            <person name="Romanenko L."/>
            <person name="Kurilenko V."/>
            <person name="Otstavnykh N."/>
            <person name="Velansky P."/>
            <person name="Isaeva M."/>
            <person name="Mikhailov V."/>
        </authorList>
    </citation>
    <scope>NUCLEOTIDE SEQUENCE</scope>
    <source>
        <strain evidence="1">OS29</strain>
    </source>
</reference>
<name>A0A9X2EQS3_9GAMM</name>
<evidence type="ECO:0000313" key="2">
    <source>
        <dbReference type="Proteomes" id="UP001139028"/>
    </source>
</evidence>
<dbReference type="AlphaFoldDB" id="A0A9X2EQS3"/>
<accession>A0A9X2EQS3</accession>
<sequence>MPKIRRRIGHFIKGENGSFDFGISKKDFNDECYDKLNSNLGIIFKVQPILISYESVELSYNELGEVISKCHRLIDESDTPDATNVDNLLSYLVEATQKATNFLSSATSFLCCASASIRREFGEKSDIFLEWDNYRKGLHSQNLSYRFLYEMRNYSQHSYLPIDNVEIKVDNIVLGEKTVSNKLELNKGKLLDSGYNWSENLKRDICTLEGKIDIFPMITEYVNIIRKISFKYLDIYKLDLENCFSYMQSLGRVFQFPSNSTPVIYIGETPEGNPVPGNMEFIPYPQFKWVSKHYFNLKP</sequence>
<keyword evidence="2" id="KW-1185">Reference proteome</keyword>
<protein>
    <submittedName>
        <fullName evidence="1">Uncharacterized protein</fullName>
    </submittedName>
</protein>
<proteinExistence type="predicted"/>
<dbReference type="EMBL" id="JALBWM010000185">
    <property type="protein sequence ID" value="MCO1336739.1"/>
    <property type="molecule type" value="Genomic_DNA"/>
</dbReference>
<organism evidence="1 2">
    <name type="scientific">Microbulbifer okhotskensis</name>
    <dbReference type="NCBI Taxonomy" id="2926617"/>
    <lineage>
        <taxon>Bacteria</taxon>
        <taxon>Pseudomonadati</taxon>
        <taxon>Pseudomonadota</taxon>
        <taxon>Gammaproteobacteria</taxon>
        <taxon>Cellvibrionales</taxon>
        <taxon>Microbulbiferaceae</taxon>
        <taxon>Microbulbifer</taxon>
    </lineage>
</organism>
<evidence type="ECO:0000313" key="1">
    <source>
        <dbReference type="EMBL" id="MCO1336739.1"/>
    </source>
</evidence>
<dbReference type="Proteomes" id="UP001139028">
    <property type="component" value="Unassembled WGS sequence"/>
</dbReference>
<gene>
    <name evidence="1" type="ORF">MO867_20640</name>
</gene>